<dbReference type="PROSITE" id="PS50943">
    <property type="entry name" value="HTH_CROC1"/>
    <property type="match status" value="1"/>
</dbReference>
<dbReference type="GO" id="GO:0003700">
    <property type="term" value="F:DNA-binding transcription factor activity"/>
    <property type="evidence" value="ECO:0007669"/>
    <property type="project" value="TreeGrafter"/>
</dbReference>
<dbReference type="InterPro" id="IPR013096">
    <property type="entry name" value="Cupin_2"/>
</dbReference>
<dbReference type="Gene3D" id="1.10.260.40">
    <property type="entry name" value="lambda repressor-like DNA-binding domains"/>
    <property type="match status" value="1"/>
</dbReference>
<dbReference type="Pfam" id="PF07883">
    <property type="entry name" value="Cupin_2"/>
    <property type="match status" value="1"/>
</dbReference>
<keyword evidence="1" id="KW-0238">DNA-binding</keyword>
<dbReference type="InterPro" id="IPR001387">
    <property type="entry name" value="Cro/C1-type_HTH"/>
</dbReference>
<dbReference type="Gene3D" id="2.60.120.10">
    <property type="entry name" value="Jelly Rolls"/>
    <property type="match status" value="1"/>
</dbReference>
<evidence type="ECO:0000256" key="1">
    <source>
        <dbReference type="ARBA" id="ARBA00023125"/>
    </source>
</evidence>
<dbReference type="InterPro" id="IPR014710">
    <property type="entry name" value="RmlC-like_jellyroll"/>
</dbReference>
<accession>A0A212IWM1</accession>
<dbReference type="CDD" id="cd02209">
    <property type="entry name" value="cupin_XRE_C"/>
    <property type="match status" value="1"/>
</dbReference>
<dbReference type="GO" id="GO:0005829">
    <property type="term" value="C:cytosol"/>
    <property type="evidence" value="ECO:0007669"/>
    <property type="project" value="TreeGrafter"/>
</dbReference>
<sequence>MNEDIKQIGQRLKGLREALDMTTEEFASSCGIDPVVYLEYEEGRKDLTISTLKNIASKHNIDVSVLMFADEPRMSSYFLTRKGKGLAVKRVSDYSYQTLAGGFNNRKADVFEVTVEPKQDSVRIHHSTHTGQEFNLILEGRMLLQINGKDLILEEGDSIYFDSSLPHGMKALDGKRVKFIAVVL</sequence>
<dbReference type="PANTHER" id="PTHR46797">
    <property type="entry name" value="HTH-TYPE TRANSCRIPTIONAL REGULATOR"/>
    <property type="match status" value="1"/>
</dbReference>
<dbReference type="InterPro" id="IPR050807">
    <property type="entry name" value="TransReg_Diox_bact_type"/>
</dbReference>
<name>A0A212IWM1_9BACT</name>
<dbReference type="AlphaFoldDB" id="A0A212IWM1"/>
<dbReference type="InterPro" id="IPR010982">
    <property type="entry name" value="Lambda_DNA-bd_dom_sf"/>
</dbReference>
<dbReference type="CDD" id="cd00093">
    <property type="entry name" value="HTH_XRE"/>
    <property type="match status" value="1"/>
</dbReference>
<dbReference type="GO" id="GO:0003677">
    <property type="term" value="F:DNA binding"/>
    <property type="evidence" value="ECO:0007669"/>
    <property type="project" value="UniProtKB-KW"/>
</dbReference>
<proteinExistence type="predicted"/>
<organism evidence="3">
    <name type="scientific">uncultured Dysgonomonas sp</name>
    <dbReference type="NCBI Taxonomy" id="206096"/>
    <lineage>
        <taxon>Bacteria</taxon>
        <taxon>Pseudomonadati</taxon>
        <taxon>Bacteroidota</taxon>
        <taxon>Bacteroidia</taxon>
        <taxon>Bacteroidales</taxon>
        <taxon>Dysgonomonadaceae</taxon>
        <taxon>Dysgonomonas</taxon>
        <taxon>environmental samples</taxon>
    </lineage>
</organism>
<dbReference type="SUPFAM" id="SSF51182">
    <property type="entry name" value="RmlC-like cupins"/>
    <property type="match status" value="1"/>
</dbReference>
<dbReference type="EMBL" id="FLUL01000001">
    <property type="protein sequence ID" value="SBV91552.1"/>
    <property type="molecule type" value="Genomic_DNA"/>
</dbReference>
<dbReference type="SUPFAM" id="SSF47413">
    <property type="entry name" value="lambda repressor-like DNA-binding domains"/>
    <property type="match status" value="1"/>
</dbReference>
<dbReference type="InterPro" id="IPR011051">
    <property type="entry name" value="RmlC_Cupin_sf"/>
</dbReference>
<dbReference type="GeneID" id="78082137"/>
<dbReference type="Pfam" id="PF01381">
    <property type="entry name" value="HTH_3"/>
    <property type="match status" value="1"/>
</dbReference>
<dbReference type="RefSeq" id="WP_006842856.1">
    <property type="nucleotide sequence ID" value="NZ_CABTJG010000006.1"/>
</dbReference>
<evidence type="ECO:0000259" key="2">
    <source>
        <dbReference type="PROSITE" id="PS50943"/>
    </source>
</evidence>
<dbReference type="PANTHER" id="PTHR46797:SF19">
    <property type="entry name" value="BLL2473 PROTEIN"/>
    <property type="match status" value="1"/>
</dbReference>
<reference evidence="3" key="1">
    <citation type="submission" date="2016-04" db="EMBL/GenBank/DDBJ databases">
        <authorList>
            <person name="Evans L.H."/>
            <person name="Alamgir A."/>
            <person name="Owens N."/>
            <person name="Weber N.D."/>
            <person name="Virtaneva K."/>
            <person name="Barbian K."/>
            <person name="Babar A."/>
            <person name="Rosenke K."/>
        </authorList>
    </citation>
    <scope>NUCLEOTIDE SEQUENCE</scope>
    <source>
        <strain evidence="3">86-2</strain>
    </source>
</reference>
<protein>
    <recommendedName>
        <fullName evidence="2">HTH cro/C1-type domain-containing protein</fullName>
    </recommendedName>
</protein>
<feature type="domain" description="HTH cro/C1-type" evidence="2">
    <location>
        <begin position="12"/>
        <end position="66"/>
    </location>
</feature>
<evidence type="ECO:0000313" key="3">
    <source>
        <dbReference type="EMBL" id="SBV91552.1"/>
    </source>
</evidence>
<gene>
    <name evidence="3" type="ORF">KL86DYS2_10205</name>
</gene>
<dbReference type="SMART" id="SM00530">
    <property type="entry name" value="HTH_XRE"/>
    <property type="match status" value="1"/>
</dbReference>